<dbReference type="Pfam" id="PF10935">
    <property type="entry name" value="DUF2637"/>
    <property type="match status" value="1"/>
</dbReference>
<dbReference type="Proteomes" id="UP000187001">
    <property type="component" value="Unassembled WGS sequence"/>
</dbReference>
<evidence type="ECO:0008006" key="5">
    <source>
        <dbReference type="Google" id="ProtNLM"/>
    </source>
</evidence>
<evidence type="ECO:0000313" key="4">
    <source>
        <dbReference type="Proteomes" id="UP000187001"/>
    </source>
</evidence>
<protein>
    <recommendedName>
        <fullName evidence="5">DUF2637 domain-containing protein</fullName>
    </recommendedName>
</protein>
<comment type="caution">
    <text evidence="3">The sequence shown here is derived from an EMBL/GenBank/DDBJ whole genome shotgun (WGS) entry which is preliminary data.</text>
</comment>
<proteinExistence type="predicted"/>
<gene>
    <name evidence="3" type="ORF">A5742_17345</name>
</gene>
<feature type="region of interest" description="Disordered" evidence="1">
    <location>
        <begin position="1"/>
        <end position="33"/>
    </location>
</feature>
<organism evidence="3 4">
    <name type="scientific">Mycolicibacterium fortuitum</name>
    <name type="common">Mycobacterium fortuitum</name>
    <dbReference type="NCBI Taxonomy" id="1766"/>
    <lineage>
        <taxon>Bacteria</taxon>
        <taxon>Bacillati</taxon>
        <taxon>Actinomycetota</taxon>
        <taxon>Actinomycetes</taxon>
        <taxon>Mycobacteriales</taxon>
        <taxon>Mycobacteriaceae</taxon>
        <taxon>Mycolicibacterium</taxon>
    </lineage>
</organism>
<sequence length="326" mass="35643">MTLLLEDAPTRNGNIPVQPTATTAPPQAPNPSATIAIPTPIQYPPAAPPSSAHTPADARWWTKLFKRPANRPERTSEEKARAIARLFCLAWLLFALTASVSGNVLHAWMTAPLNVKVGAAIAAIVSPMIMLGATHLSVLLISTRRRKYRNIDLIVLVLVMIGAVGVAACAFTISFYSLRDLMLIFGQHPDVAWRWPVGVDLSMIVSSLGWLSLAEPRITETDDQLRGQAPSVAPRQLDMSMIGPSAPAERELWWKEIATIVRDELIKTPKIAELTPKQLGELLQRMYDHDESGRSTGMHHREVKAIKTSADAVLARIAVMPQIAVA</sequence>
<name>A0ABD6QTN5_MYCFO</name>
<feature type="transmembrane region" description="Helical" evidence="2">
    <location>
        <begin position="153"/>
        <end position="173"/>
    </location>
</feature>
<dbReference type="AlphaFoldDB" id="A0ABD6QTN5"/>
<keyword evidence="2" id="KW-0472">Membrane</keyword>
<keyword evidence="2" id="KW-1133">Transmembrane helix</keyword>
<reference evidence="3 4" key="1">
    <citation type="submission" date="2016-07" db="EMBL/GenBank/DDBJ databases">
        <authorList>
            <person name="Sutton G."/>
            <person name="Brinkac L."/>
            <person name="Sanka R."/>
            <person name="Adams M."/>
            <person name="Lau E."/>
            <person name="Kumar A."/>
            <person name="Macaden R."/>
        </authorList>
    </citation>
    <scope>NUCLEOTIDE SEQUENCE [LARGE SCALE GENOMIC DNA]</scope>
    <source>
        <strain evidence="3 4">GA-0871</strain>
    </source>
</reference>
<feature type="compositionally biased region" description="Low complexity" evidence="1">
    <location>
        <begin position="16"/>
        <end position="33"/>
    </location>
</feature>
<dbReference type="RefSeq" id="WP_076202926.1">
    <property type="nucleotide sequence ID" value="NZ_MBER01000010.1"/>
</dbReference>
<evidence type="ECO:0000256" key="2">
    <source>
        <dbReference type="SAM" id="Phobius"/>
    </source>
</evidence>
<evidence type="ECO:0000256" key="1">
    <source>
        <dbReference type="SAM" id="MobiDB-lite"/>
    </source>
</evidence>
<feature type="transmembrane region" description="Helical" evidence="2">
    <location>
        <begin position="82"/>
        <end position="105"/>
    </location>
</feature>
<keyword evidence="2" id="KW-0812">Transmembrane</keyword>
<feature type="transmembrane region" description="Helical" evidence="2">
    <location>
        <begin position="117"/>
        <end position="141"/>
    </location>
</feature>
<dbReference type="EMBL" id="MBER01000010">
    <property type="protein sequence ID" value="OMC51906.1"/>
    <property type="molecule type" value="Genomic_DNA"/>
</dbReference>
<evidence type="ECO:0000313" key="3">
    <source>
        <dbReference type="EMBL" id="OMC51906.1"/>
    </source>
</evidence>
<dbReference type="InterPro" id="IPR021235">
    <property type="entry name" value="DUF2637"/>
</dbReference>
<accession>A0ABD6QTN5</accession>